<evidence type="ECO:0000256" key="2">
    <source>
        <dbReference type="ARBA" id="ARBA00022771"/>
    </source>
</evidence>
<feature type="region of interest" description="Disordered" evidence="5">
    <location>
        <begin position="579"/>
        <end position="637"/>
    </location>
</feature>
<feature type="region of interest" description="Disordered" evidence="5">
    <location>
        <begin position="735"/>
        <end position="1008"/>
    </location>
</feature>
<dbReference type="GO" id="GO:0006325">
    <property type="term" value="P:chromatin organization"/>
    <property type="evidence" value="ECO:0007669"/>
    <property type="project" value="UniProtKB-KW"/>
</dbReference>
<feature type="compositionally biased region" description="Basic residues" evidence="5">
    <location>
        <begin position="120"/>
        <end position="133"/>
    </location>
</feature>
<keyword evidence="3" id="KW-0862">Zinc</keyword>
<proteinExistence type="predicted"/>
<dbReference type="STRING" id="50376.A0A517L1L4"/>
<feature type="compositionally biased region" description="Polar residues" evidence="5">
    <location>
        <begin position="616"/>
        <end position="637"/>
    </location>
</feature>
<dbReference type="Pfam" id="PF00856">
    <property type="entry name" value="SET"/>
    <property type="match status" value="1"/>
</dbReference>
<feature type="compositionally biased region" description="Polar residues" evidence="5">
    <location>
        <begin position="511"/>
        <end position="524"/>
    </location>
</feature>
<evidence type="ECO:0000259" key="6">
    <source>
        <dbReference type="PROSITE" id="PS50280"/>
    </source>
</evidence>
<dbReference type="OrthoDB" id="1928087at2759"/>
<dbReference type="SMART" id="SM00249">
    <property type="entry name" value="PHD"/>
    <property type="match status" value="1"/>
</dbReference>
<dbReference type="Pfam" id="PF20826">
    <property type="entry name" value="PHD_5"/>
    <property type="match status" value="1"/>
</dbReference>
<reference evidence="7 8" key="1">
    <citation type="submission" date="2019-07" db="EMBL/GenBank/DDBJ databases">
        <title>Finished genome of Venturia effusa.</title>
        <authorList>
            <person name="Young C.A."/>
            <person name="Cox M.P."/>
            <person name="Ganley A.R.D."/>
            <person name="David W.J."/>
        </authorList>
    </citation>
    <scope>NUCLEOTIDE SEQUENCE [LARGE SCALE GENOMIC DNA]</scope>
    <source>
        <strain evidence="8">albino</strain>
    </source>
</reference>
<feature type="compositionally biased region" description="Basic and acidic residues" evidence="5">
    <location>
        <begin position="757"/>
        <end position="789"/>
    </location>
</feature>
<dbReference type="PANTHER" id="PTHR46462:SF3">
    <property type="entry name" value="UPSET, ISOFORM A"/>
    <property type="match status" value="1"/>
</dbReference>
<dbReference type="SUPFAM" id="SSF57903">
    <property type="entry name" value="FYVE/PHD zinc finger"/>
    <property type="match status" value="1"/>
</dbReference>
<keyword evidence="4" id="KW-0156">Chromatin regulator</keyword>
<feature type="region of interest" description="Disordered" evidence="5">
    <location>
        <begin position="1"/>
        <end position="24"/>
    </location>
</feature>
<dbReference type="PANTHER" id="PTHR46462">
    <property type="entry name" value="UPSET, ISOFORM A"/>
    <property type="match status" value="1"/>
</dbReference>
<feature type="compositionally biased region" description="Low complexity" evidence="5">
    <location>
        <begin position="110"/>
        <end position="119"/>
    </location>
</feature>
<feature type="region of interest" description="Disordered" evidence="5">
    <location>
        <begin position="689"/>
        <end position="723"/>
    </location>
</feature>
<feature type="compositionally biased region" description="Low complexity" evidence="5">
    <location>
        <begin position="883"/>
        <end position="897"/>
    </location>
</feature>
<accession>A0A517L1L4</accession>
<feature type="compositionally biased region" description="Polar residues" evidence="5">
    <location>
        <begin position="138"/>
        <end position="152"/>
    </location>
</feature>
<feature type="compositionally biased region" description="Low complexity" evidence="5">
    <location>
        <begin position="741"/>
        <end position="751"/>
    </location>
</feature>
<organism evidence="7 8">
    <name type="scientific">Venturia effusa</name>
    <dbReference type="NCBI Taxonomy" id="50376"/>
    <lineage>
        <taxon>Eukaryota</taxon>
        <taxon>Fungi</taxon>
        <taxon>Dikarya</taxon>
        <taxon>Ascomycota</taxon>
        <taxon>Pezizomycotina</taxon>
        <taxon>Dothideomycetes</taxon>
        <taxon>Pleosporomycetidae</taxon>
        <taxon>Venturiales</taxon>
        <taxon>Venturiaceae</taxon>
        <taxon>Venturia</taxon>
    </lineage>
</organism>
<dbReference type="GO" id="GO:0034967">
    <property type="term" value="C:Set3 complex"/>
    <property type="evidence" value="ECO:0007669"/>
    <property type="project" value="TreeGrafter"/>
</dbReference>
<dbReference type="InterPro" id="IPR011011">
    <property type="entry name" value="Znf_FYVE_PHD"/>
</dbReference>
<feature type="compositionally biased region" description="Low complexity" evidence="5">
    <location>
        <begin position="707"/>
        <end position="723"/>
    </location>
</feature>
<evidence type="ECO:0000256" key="5">
    <source>
        <dbReference type="SAM" id="MobiDB-lite"/>
    </source>
</evidence>
<evidence type="ECO:0000313" key="8">
    <source>
        <dbReference type="Proteomes" id="UP000316270"/>
    </source>
</evidence>
<feature type="compositionally biased region" description="Polar residues" evidence="5">
    <location>
        <begin position="592"/>
        <end position="606"/>
    </location>
</feature>
<keyword evidence="1" id="KW-0479">Metal-binding</keyword>
<feature type="compositionally biased region" description="Polar residues" evidence="5">
    <location>
        <begin position="898"/>
        <end position="915"/>
    </location>
</feature>
<evidence type="ECO:0000256" key="4">
    <source>
        <dbReference type="ARBA" id="ARBA00022853"/>
    </source>
</evidence>
<feature type="compositionally biased region" description="Polar residues" evidence="5">
    <location>
        <begin position="821"/>
        <end position="830"/>
    </location>
</feature>
<dbReference type="InterPro" id="IPR001214">
    <property type="entry name" value="SET_dom"/>
</dbReference>
<dbReference type="AlphaFoldDB" id="A0A517L1L4"/>
<keyword evidence="2" id="KW-0863">Zinc-finger</keyword>
<keyword evidence="8" id="KW-1185">Reference proteome</keyword>
<dbReference type="SMART" id="SM00317">
    <property type="entry name" value="SET"/>
    <property type="match status" value="1"/>
</dbReference>
<feature type="region of interest" description="Disordered" evidence="5">
    <location>
        <begin position="479"/>
        <end position="566"/>
    </location>
</feature>
<dbReference type="GO" id="GO:0006355">
    <property type="term" value="P:regulation of DNA-templated transcription"/>
    <property type="evidence" value="ECO:0007669"/>
    <property type="project" value="TreeGrafter"/>
</dbReference>
<feature type="compositionally biased region" description="Polar residues" evidence="5">
    <location>
        <begin position="868"/>
        <end position="877"/>
    </location>
</feature>
<dbReference type="InterPro" id="IPR001965">
    <property type="entry name" value="Znf_PHD"/>
</dbReference>
<evidence type="ECO:0000313" key="7">
    <source>
        <dbReference type="EMBL" id="QDS69518.1"/>
    </source>
</evidence>
<dbReference type="Proteomes" id="UP000316270">
    <property type="component" value="Chromosome 3"/>
</dbReference>
<feature type="compositionally biased region" description="Basic and acidic residues" evidence="5">
    <location>
        <begin position="832"/>
        <end position="844"/>
    </location>
</feature>
<gene>
    <name evidence="7" type="ORF">FKW77_007386</name>
</gene>
<evidence type="ECO:0000256" key="1">
    <source>
        <dbReference type="ARBA" id="ARBA00022723"/>
    </source>
</evidence>
<dbReference type="GO" id="GO:0008270">
    <property type="term" value="F:zinc ion binding"/>
    <property type="evidence" value="ECO:0007669"/>
    <property type="project" value="UniProtKB-KW"/>
</dbReference>
<dbReference type="GO" id="GO:0070210">
    <property type="term" value="C:Rpd3L-Expanded complex"/>
    <property type="evidence" value="ECO:0007669"/>
    <property type="project" value="TreeGrafter"/>
</dbReference>
<dbReference type="EMBL" id="CP042187">
    <property type="protein sequence ID" value="QDS69518.1"/>
    <property type="molecule type" value="Genomic_DNA"/>
</dbReference>
<feature type="compositionally biased region" description="Low complexity" evidence="5">
    <location>
        <begin position="939"/>
        <end position="966"/>
    </location>
</feature>
<feature type="domain" description="SET" evidence="6">
    <location>
        <begin position="300"/>
        <end position="419"/>
    </location>
</feature>
<dbReference type="PROSITE" id="PS50280">
    <property type="entry name" value="SET"/>
    <property type="match status" value="1"/>
</dbReference>
<dbReference type="InterPro" id="IPR013083">
    <property type="entry name" value="Znf_RING/FYVE/PHD"/>
</dbReference>
<name>A0A517L1L4_9PEZI</name>
<evidence type="ECO:0000256" key="3">
    <source>
        <dbReference type="ARBA" id="ARBA00022833"/>
    </source>
</evidence>
<dbReference type="SUPFAM" id="SSF82199">
    <property type="entry name" value="SET domain"/>
    <property type="match status" value="1"/>
</dbReference>
<dbReference type="InterPro" id="IPR046341">
    <property type="entry name" value="SET_dom_sf"/>
</dbReference>
<dbReference type="Gene3D" id="3.30.40.10">
    <property type="entry name" value="Zinc/RING finger domain, C3HC4 (zinc finger)"/>
    <property type="match status" value="1"/>
</dbReference>
<dbReference type="Gene3D" id="2.170.270.10">
    <property type="entry name" value="SET domain"/>
    <property type="match status" value="1"/>
</dbReference>
<protein>
    <recommendedName>
        <fullName evidence="6">SET domain-containing protein</fullName>
    </recommendedName>
</protein>
<feature type="region of interest" description="Disordered" evidence="5">
    <location>
        <begin position="101"/>
        <end position="217"/>
    </location>
</feature>
<sequence length="1008" mass="109740">MTEVASVQPPADFQHGHTAPAVYAQPPRSNTIAYSPSLEDAPADDDSSTIRCFCEFNEDDGNTVLCEDCNTWQHIVCYYPSRVVPDLHVCVLCRPRTVDRKGAVERQRQARLAQQAAGGKIKKPPAKSHKKKIRDPNQAGQTNGSAAGSEQNLAAERSAAQEQPPTKRAKTNHKSSSSTSALVNLAPGQSRKRAPSNALGVQSPAKSPRSPSPTEYTGEIYSNEFMHISRTSSEYTATSTNSYASLDVSNDLHTWLNDGVALQEVAPGLTQHAIFSRWDKDMEELKHRAPAMSPCKYTDVNVTINGQNPIRHWWVVTEPCDAGNFLGELNGHVGRQYDYKNDPRNRWNELRHPEPFVFFLDKLPIYIDCREEGNPMRYVRRSCRPNAKIQIILHNNDFHFCFVSIEKIGTNEEITLPWSVRGKEWETICAINNGQPVTRVDEVNTAQWFTRVAAECGGCACANTENPCRMAKFDKRTSHISATNGYPPKPGKQRKTKKATAAQISPLGTGPATNSRANSEAVNRNENEEDDSRSVSNSSRSKPASRDNTPNTNDATGLGMELSDRERRKLMQQERLFEKMEEEKGGKKKRNSAGSALSTPSLSVSKQLGYPETIHPSPTSATSNTRPRTNGNSQRMSINGTVTVPRKRPAYSDACTQTEAAKEEPPNEITLRRRAQGSYAQRLLWRVREESRRRKERSLSVASQGQKLSMSPKESLPPSLESKMDVHVAPVAVMAPPPLPASATADSSTSPMIKKSKTIESNDKPDIEMGEDDTSKDVEMNDADDKPSDIDESMVDADVTAGSEVDADADSASPVPVKNETPASPSSSPVEKSAESIRPPDLHLRRTPSTSPADRKPGLHVTLPLVPSFSTASQTETPPTPGASAAASVSGASIAQSPSSLHPTIFSPSVQNSLGPSPAKKKLSLSDYTKRKSQGAAQATAHTPLTSTSPASALASTTTLPTSDTTSPREEKKVPILQQTSPTVLEEVDMPLAPIQPVDEDGTASPHS</sequence>